<dbReference type="EMBL" id="JBHRUV010000079">
    <property type="protein sequence ID" value="MFC3267116.1"/>
    <property type="molecule type" value="Genomic_DNA"/>
</dbReference>
<dbReference type="InterPro" id="IPR010128">
    <property type="entry name" value="ATPase_T1SS_PrtD-like"/>
</dbReference>
<gene>
    <name evidence="12" type="ORF">ACFOEX_12245</name>
</gene>
<reference evidence="13" key="1">
    <citation type="journal article" date="2019" name="Int. J. Syst. Evol. Microbiol.">
        <title>The Global Catalogue of Microorganisms (GCM) 10K type strain sequencing project: providing services to taxonomists for standard genome sequencing and annotation.</title>
        <authorList>
            <consortium name="The Broad Institute Genomics Platform"/>
            <consortium name="The Broad Institute Genome Sequencing Center for Infectious Disease"/>
            <person name="Wu L."/>
            <person name="Ma J."/>
        </authorList>
    </citation>
    <scope>NUCLEOTIDE SEQUENCE [LARGE SCALE GENOMIC DNA]</scope>
    <source>
        <strain evidence="13">CCM 7941</strain>
    </source>
</reference>
<dbReference type="SUPFAM" id="SSF52540">
    <property type="entry name" value="P-loop containing nucleoside triphosphate hydrolases"/>
    <property type="match status" value="1"/>
</dbReference>
<dbReference type="InterPro" id="IPR027417">
    <property type="entry name" value="P-loop_NTPase"/>
</dbReference>
<dbReference type="PROSITE" id="PS50893">
    <property type="entry name" value="ABC_TRANSPORTER_2"/>
    <property type="match status" value="1"/>
</dbReference>
<organism evidence="12 13">
    <name type="scientific">Camelimonas abortus</name>
    <dbReference type="NCBI Taxonomy" id="1017184"/>
    <lineage>
        <taxon>Bacteria</taxon>
        <taxon>Pseudomonadati</taxon>
        <taxon>Pseudomonadota</taxon>
        <taxon>Alphaproteobacteria</taxon>
        <taxon>Hyphomicrobiales</taxon>
        <taxon>Chelatococcaceae</taxon>
        <taxon>Camelimonas</taxon>
    </lineage>
</organism>
<evidence type="ECO:0000256" key="6">
    <source>
        <dbReference type="ARBA" id="ARBA00022989"/>
    </source>
</evidence>
<dbReference type="SMART" id="SM00382">
    <property type="entry name" value="AAA"/>
    <property type="match status" value="1"/>
</dbReference>
<keyword evidence="7 9" id="KW-0472">Membrane</keyword>
<sequence>MQTPRKTASTDMVKRALRKLRAPFAAVLVLSLFINLLLFVSPLYMLQIYDRVIASRSEATLWAISLIAVFLLLVYGALEAIRARVLLSAGAIFAGLVGPEVFKAVQRANVQRPNSASAALLRDVEVVRDFIGGAGFVTLADLPWYPVFVFAAFILHPWFGFTAIFGGAAILGLSLANARFTGKLNEEANERGRAAMTSAHAALENTSALQAMGMTLPLLSRWGREQRQAIGAFVTSAARGNFFHAATKAFRLILQAFILGEGAYLVIHQQLSGGAIIAASVLIGRALQPVEQAVGQWKALVNARMAWRRIAFLLDATHVAPVTLNLPRPTGALDVEGVAVGDPATRRLVVRNATFRVAPGKVAAIVGPSGSGKSTLLRAIVGAAPLAGGAIRLGGHDIRHWQEHALGQHLGYLPQEVELLRGTIAENISRFADGDHSAEVLEAAGLAACEQMIQSLPDGYDTQVGPGGHALSGGQRQRVGLARALFGSPVLVALDEPDASLDADGCEALRRALVALKERGVTVIMVTHRSALLDLADCVIAMEAGVAALRPASAPPKRPAGLRPAFAQPPVSRPFGGVALASRLEQGGDRSQRISRTLEQPAASQGVK</sequence>
<keyword evidence="4" id="KW-0547">Nucleotide-binding</keyword>
<protein>
    <submittedName>
        <fullName evidence="12">Type I secretion system permease/ATPase</fullName>
    </submittedName>
</protein>
<keyword evidence="6 9" id="KW-1133">Transmembrane helix</keyword>
<evidence type="ECO:0000256" key="7">
    <source>
        <dbReference type="ARBA" id="ARBA00023136"/>
    </source>
</evidence>
<dbReference type="Gene3D" id="1.20.1560.10">
    <property type="entry name" value="ABC transporter type 1, transmembrane domain"/>
    <property type="match status" value="1"/>
</dbReference>
<dbReference type="Pfam" id="PF00005">
    <property type="entry name" value="ABC_tran"/>
    <property type="match status" value="1"/>
</dbReference>
<feature type="region of interest" description="Disordered" evidence="8">
    <location>
        <begin position="557"/>
        <end position="608"/>
    </location>
</feature>
<evidence type="ECO:0000256" key="4">
    <source>
        <dbReference type="ARBA" id="ARBA00022741"/>
    </source>
</evidence>
<dbReference type="InterPro" id="IPR036640">
    <property type="entry name" value="ABC1_TM_sf"/>
</dbReference>
<proteinExistence type="inferred from homology"/>
<dbReference type="PROSITE" id="PS50929">
    <property type="entry name" value="ABC_TM1F"/>
    <property type="match status" value="1"/>
</dbReference>
<dbReference type="Pfam" id="PF00664">
    <property type="entry name" value="ABC_membrane"/>
    <property type="match status" value="1"/>
</dbReference>
<evidence type="ECO:0000256" key="8">
    <source>
        <dbReference type="SAM" id="MobiDB-lite"/>
    </source>
</evidence>
<feature type="transmembrane region" description="Helical" evidence="9">
    <location>
        <begin position="59"/>
        <end position="78"/>
    </location>
</feature>
<dbReference type="PROSITE" id="PS00211">
    <property type="entry name" value="ABC_TRANSPORTER_1"/>
    <property type="match status" value="1"/>
</dbReference>
<evidence type="ECO:0000256" key="3">
    <source>
        <dbReference type="ARBA" id="ARBA00022692"/>
    </source>
</evidence>
<feature type="transmembrane region" description="Helical" evidence="9">
    <location>
        <begin position="147"/>
        <end position="173"/>
    </location>
</feature>
<dbReference type="SUPFAM" id="SSF90123">
    <property type="entry name" value="ABC transporter transmembrane region"/>
    <property type="match status" value="1"/>
</dbReference>
<keyword evidence="5" id="KW-0067">ATP-binding</keyword>
<dbReference type="Proteomes" id="UP001595536">
    <property type="component" value="Unassembled WGS sequence"/>
</dbReference>
<feature type="transmembrane region" description="Helical" evidence="9">
    <location>
        <begin position="85"/>
        <end position="102"/>
    </location>
</feature>
<dbReference type="PANTHER" id="PTHR43394:SF1">
    <property type="entry name" value="ATP-BINDING CASSETTE SUB-FAMILY B MEMBER 10, MITOCHONDRIAL"/>
    <property type="match status" value="1"/>
</dbReference>
<dbReference type="RefSeq" id="WP_376828894.1">
    <property type="nucleotide sequence ID" value="NZ_JBHLWR010000004.1"/>
</dbReference>
<evidence type="ECO:0000259" key="11">
    <source>
        <dbReference type="PROSITE" id="PS50929"/>
    </source>
</evidence>
<keyword evidence="13" id="KW-1185">Reference proteome</keyword>
<comment type="similarity">
    <text evidence="2">Belongs to the ABC transporter superfamily.</text>
</comment>
<dbReference type="InterPro" id="IPR003593">
    <property type="entry name" value="AAA+_ATPase"/>
</dbReference>
<feature type="domain" description="ABC transmembrane type-1" evidence="11">
    <location>
        <begin position="25"/>
        <end position="302"/>
    </location>
</feature>
<comment type="subcellular location">
    <subcellularLocation>
        <location evidence="1">Cell membrane</location>
        <topology evidence="1">Multi-pass membrane protein</topology>
    </subcellularLocation>
</comment>
<dbReference type="InterPro" id="IPR039421">
    <property type="entry name" value="Type_1_exporter"/>
</dbReference>
<evidence type="ECO:0000259" key="10">
    <source>
        <dbReference type="PROSITE" id="PS50893"/>
    </source>
</evidence>
<accession>A0ABV7LGW0</accession>
<dbReference type="InterPro" id="IPR017871">
    <property type="entry name" value="ABC_transporter-like_CS"/>
</dbReference>
<dbReference type="InterPro" id="IPR003439">
    <property type="entry name" value="ABC_transporter-like_ATP-bd"/>
</dbReference>
<evidence type="ECO:0000256" key="2">
    <source>
        <dbReference type="ARBA" id="ARBA00005417"/>
    </source>
</evidence>
<feature type="domain" description="ABC transporter" evidence="10">
    <location>
        <begin position="333"/>
        <end position="569"/>
    </location>
</feature>
<keyword evidence="3 9" id="KW-0812">Transmembrane</keyword>
<evidence type="ECO:0000313" key="12">
    <source>
        <dbReference type="EMBL" id="MFC3267116.1"/>
    </source>
</evidence>
<evidence type="ECO:0000256" key="1">
    <source>
        <dbReference type="ARBA" id="ARBA00004651"/>
    </source>
</evidence>
<name>A0ABV7LGW0_9HYPH</name>
<dbReference type="InterPro" id="IPR011527">
    <property type="entry name" value="ABC1_TM_dom"/>
</dbReference>
<feature type="transmembrane region" description="Helical" evidence="9">
    <location>
        <begin position="20"/>
        <end position="39"/>
    </location>
</feature>
<dbReference type="Gene3D" id="3.40.50.300">
    <property type="entry name" value="P-loop containing nucleotide triphosphate hydrolases"/>
    <property type="match status" value="1"/>
</dbReference>
<evidence type="ECO:0000256" key="9">
    <source>
        <dbReference type="SAM" id="Phobius"/>
    </source>
</evidence>
<evidence type="ECO:0000256" key="5">
    <source>
        <dbReference type="ARBA" id="ARBA00022840"/>
    </source>
</evidence>
<dbReference type="NCBIfam" id="TIGR01842">
    <property type="entry name" value="type_I_sec_PrtD"/>
    <property type="match status" value="1"/>
</dbReference>
<comment type="caution">
    <text evidence="12">The sequence shown here is derived from an EMBL/GenBank/DDBJ whole genome shotgun (WGS) entry which is preliminary data.</text>
</comment>
<evidence type="ECO:0000313" key="13">
    <source>
        <dbReference type="Proteomes" id="UP001595536"/>
    </source>
</evidence>
<dbReference type="PANTHER" id="PTHR43394">
    <property type="entry name" value="ATP-DEPENDENT PERMEASE MDL1, MITOCHONDRIAL"/>
    <property type="match status" value="1"/>
</dbReference>